<evidence type="ECO:0000313" key="2">
    <source>
        <dbReference type="Proteomes" id="UP000246569"/>
    </source>
</evidence>
<accession>A0A317MSS7</accession>
<sequence>MNLHANLNILIRRKLVPRHIKHSALIAHTISIFCRDRYPGLEANISPLQSTLQAGNNICVAMQIIERTTTFAAVNNLTRIIGKSVMHRDNHT</sequence>
<proteinExistence type="predicted"/>
<reference evidence="1 2" key="1">
    <citation type="submission" date="2018-05" db="EMBL/GenBank/DDBJ databases">
        <title>Genomic Encyclopedia of Type Strains, Phase IV (KMG-IV): sequencing the most valuable type-strain genomes for metagenomic binning, comparative biology and taxonomic classification.</title>
        <authorList>
            <person name="Goeker M."/>
        </authorList>
    </citation>
    <scope>NUCLEOTIDE SEQUENCE [LARGE SCALE GENOMIC DNA]</scope>
    <source>
        <strain evidence="1 2">DSM 23606</strain>
    </source>
</reference>
<name>A0A317MSS7_9GAMM</name>
<comment type="caution">
    <text evidence="1">The sequence shown here is derived from an EMBL/GenBank/DDBJ whole genome shotgun (WGS) entry which is preliminary data.</text>
</comment>
<gene>
    <name evidence="1" type="ORF">C7443_10730</name>
</gene>
<organism evidence="1 2">
    <name type="scientific">Plasticicumulans acidivorans</name>
    <dbReference type="NCBI Taxonomy" id="886464"/>
    <lineage>
        <taxon>Bacteria</taxon>
        <taxon>Pseudomonadati</taxon>
        <taxon>Pseudomonadota</taxon>
        <taxon>Gammaproteobacteria</taxon>
        <taxon>Candidatus Competibacteraceae</taxon>
        <taxon>Plasticicumulans</taxon>
    </lineage>
</organism>
<keyword evidence="2" id="KW-1185">Reference proteome</keyword>
<dbReference type="Proteomes" id="UP000246569">
    <property type="component" value="Unassembled WGS sequence"/>
</dbReference>
<evidence type="ECO:0000313" key="1">
    <source>
        <dbReference type="EMBL" id="PWV60467.1"/>
    </source>
</evidence>
<dbReference type="AlphaFoldDB" id="A0A317MSS7"/>
<protein>
    <submittedName>
        <fullName evidence="1">Uncharacterized protein</fullName>
    </submittedName>
</protein>
<dbReference type="EMBL" id="QGTJ01000007">
    <property type="protein sequence ID" value="PWV60467.1"/>
    <property type="molecule type" value="Genomic_DNA"/>
</dbReference>